<dbReference type="SUPFAM" id="SSF52058">
    <property type="entry name" value="L domain-like"/>
    <property type="match status" value="1"/>
</dbReference>
<dbReference type="PANTHER" id="PTHR46282">
    <property type="entry name" value="LEUCINE-RICH MELANOCYTE DIFFERENTIATION-ASSOCIATED PROTEIN"/>
    <property type="match status" value="1"/>
</dbReference>
<dbReference type="PROSITE" id="PS51450">
    <property type="entry name" value="LRR"/>
    <property type="match status" value="1"/>
</dbReference>
<protein>
    <submittedName>
        <fullName evidence="3">Leucine-rich melanocyte differentiation-associated protein</fullName>
    </submittedName>
</protein>
<gene>
    <name evidence="3" type="primary">LOC108670248</name>
</gene>
<dbReference type="InterPro" id="IPR032675">
    <property type="entry name" value="LRR_dom_sf"/>
</dbReference>
<keyword evidence="2" id="KW-1185">Reference proteome</keyword>
<proteinExistence type="predicted"/>
<sequence length="208" mass="23667">MSSHLCISTYKSPRHDVLKLEVCICISTYKSPRHDVLKLELCFVGRDCSMVPAVLGTTYGCQARRLDLSFNKINSLCGLERFPYLEELILDNNCLGDDALWPFMPYLTSLSINKNYFSNTAQLLCQLQKACPKLRYLSMLNNSACPDIFNAATETSNYDQFEETYQQYRLLVLQHLPKLRFLNGQPASKKKPRSAKDGSSPFTEPTSK</sequence>
<organism evidence="2 3">
    <name type="scientific">Hyalella azteca</name>
    <name type="common">Amphipod</name>
    <dbReference type="NCBI Taxonomy" id="294128"/>
    <lineage>
        <taxon>Eukaryota</taxon>
        <taxon>Metazoa</taxon>
        <taxon>Ecdysozoa</taxon>
        <taxon>Arthropoda</taxon>
        <taxon>Crustacea</taxon>
        <taxon>Multicrustacea</taxon>
        <taxon>Malacostraca</taxon>
        <taxon>Eumalacostraca</taxon>
        <taxon>Peracarida</taxon>
        <taxon>Amphipoda</taxon>
        <taxon>Senticaudata</taxon>
        <taxon>Talitrida</taxon>
        <taxon>Talitroidea</taxon>
        <taxon>Hyalellidae</taxon>
        <taxon>Hyalella</taxon>
    </lineage>
</organism>
<dbReference type="AlphaFoldDB" id="A0A8B7NHS9"/>
<reference evidence="3" key="1">
    <citation type="submission" date="2025-08" db="UniProtKB">
        <authorList>
            <consortium name="RefSeq"/>
        </authorList>
    </citation>
    <scope>IDENTIFICATION</scope>
    <source>
        <tissue evidence="3">Whole organism</tissue>
    </source>
</reference>
<accession>A0A8B7NHS9</accession>
<dbReference type="GeneID" id="108670248"/>
<dbReference type="InterPro" id="IPR001611">
    <property type="entry name" value="Leu-rich_rpt"/>
</dbReference>
<evidence type="ECO:0000313" key="2">
    <source>
        <dbReference type="Proteomes" id="UP000694843"/>
    </source>
</evidence>
<dbReference type="Gene3D" id="3.80.10.10">
    <property type="entry name" value="Ribonuclease Inhibitor"/>
    <property type="match status" value="1"/>
</dbReference>
<evidence type="ECO:0000256" key="1">
    <source>
        <dbReference type="SAM" id="MobiDB-lite"/>
    </source>
</evidence>
<dbReference type="Proteomes" id="UP000694843">
    <property type="component" value="Unplaced"/>
</dbReference>
<evidence type="ECO:0000313" key="3">
    <source>
        <dbReference type="RefSeq" id="XP_018013197.1"/>
    </source>
</evidence>
<dbReference type="PANTHER" id="PTHR46282:SF2">
    <property type="entry name" value="LEUCINE-RICH MELANOCYTE DIFFERENTIATION-ASSOCIATED PROTEIN"/>
    <property type="match status" value="1"/>
</dbReference>
<dbReference type="OMA" id="KNPACPN"/>
<feature type="region of interest" description="Disordered" evidence="1">
    <location>
        <begin position="184"/>
        <end position="208"/>
    </location>
</feature>
<name>A0A8B7NHS9_HYAAZ</name>
<dbReference type="RefSeq" id="XP_018013197.1">
    <property type="nucleotide sequence ID" value="XM_018157708.2"/>
</dbReference>
<dbReference type="KEGG" id="hazt:108670248"/>
<dbReference type="InterPro" id="IPR043313">
    <property type="entry name" value="LRMDA"/>
</dbReference>
<dbReference type="OrthoDB" id="272149at2759"/>